<evidence type="ECO:0000313" key="3">
    <source>
        <dbReference type="Proteomes" id="UP000219467"/>
    </source>
</evidence>
<dbReference type="Proteomes" id="UP000219467">
    <property type="component" value="Unassembled WGS sequence"/>
</dbReference>
<keyword evidence="3" id="KW-1185">Reference proteome</keyword>
<accession>A0A285CKU0</accession>
<gene>
    <name evidence="2" type="ORF">SAMN05878503_101283</name>
</gene>
<organism evidence="2 3">
    <name type="scientific">Cereibacter ovatus</name>
    <dbReference type="NCBI Taxonomy" id="439529"/>
    <lineage>
        <taxon>Bacteria</taxon>
        <taxon>Pseudomonadati</taxon>
        <taxon>Pseudomonadota</taxon>
        <taxon>Alphaproteobacteria</taxon>
        <taxon>Rhodobacterales</taxon>
        <taxon>Paracoccaceae</taxon>
        <taxon>Cereibacter</taxon>
    </lineage>
</organism>
<keyword evidence="1" id="KW-0812">Transmembrane</keyword>
<evidence type="ECO:0000313" key="2">
    <source>
        <dbReference type="EMBL" id="SNX67646.1"/>
    </source>
</evidence>
<sequence>MFSFIDDIPSREQIKARVQADIKKYKLDERWNNSRVVQKSKELLNDEELKIDPATWIWKRMPSKQQLAARRDKDIASIWKYRVQIGGFACGALVCLVLAGIATSGNFGGASDSSNRPTVVYPIE</sequence>
<keyword evidence="1" id="KW-1133">Transmembrane helix</keyword>
<dbReference type="OrthoDB" id="7688668at2"/>
<feature type="transmembrane region" description="Helical" evidence="1">
    <location>
        <begin position="81"/>
        <end position="102"/>
    </location>
</feature>
<dbReference type="EMBL" id="OAOQ01000001">
    <property type="protein sequence ID" value="SNX67646.1"/>
    <property type="molecule type" value="Genomic_DNA"/>
</dbReference>
<reference evidence="3" key="1">
    <citation type="submission" date="2017-08" db="EMBL/GenBank/DDBJ databases">
        <authorList>
            <person name="Varghese N."/>
            <person name="Submissions S."/>
        </authorList>
    </citation>
    <scope>NUCLEOTIDE SEQUENCE [LARGE SCALE GENOMIC DNA]</scope>
    <source>
        <strain evidence="3">JA234</strain>
    </source>
</reference>
<proteinExistence type="predicted"/>
<name>A0A285CKU0_9RHOB</name>
<evidence type="ECO:0000256" key="1">
    <source>
        <dbReference type="SAM" id="Phobius"/>
    </source>
</evidence>
<keyword evidence="1" id="KW-0472">Membrane</keyword>
<dbReference type="AlphaFoldDB" id="A0A285CKU0"/>
<protein>
    <submittedName>
        <fullName evidence="2">Uncharacterized protein</fullName>
    </submittedName>
</protein>
<dbReference type="RefSeq" id="WP_097028883.1">
    <property type="nucleotide sequence ID" value="NZ_OAOQ01000001.1"/>
</dbReference>